<sequence length="211" mass="24251">MISAKSTGKARMISAKSTGKTRIISANSTGKTRFISAKSTGKTRIISAKSTANLIQTLLHCTSITQTEVKKLRHDHNELERVIRHIESQLNTLEMEKLESLKKSIDDKLFALKENQLFLDLEKHERKYSILIYGIKQKESEVIWEVLDNFFVKELGIEKFKADNFPMENAHRILSRAPVVGQKRPDAIIVRFMHYSDKQFVMENAYKVANK</sequence>
<dbReference type="EMBL" id="CACVKT020005208">
    <property type="protein sequence ID" value="CAC5393757.1"/>
    <property type="molecule type" value="Genomic_DNA"/>
</dbReference>
<name>A0A6J8CFI3_MYTCO</name>
<feature type="coiled-coil region" evidence="1">
    <location>
        <begin position="69"/>
        <end position="115"/>
    </location>
</feature>
<accession>A0A6J8CFI3</accession>
<dbReference type="Proteomes" id="UP000507470">
    <property type="component" value="Unassembled WGS sequence"/>
</dbReference>
<keyword evidence="1" id="KW-0175">Coiled coil</keyword>
<organism evidence="2 3">
    <name type="scientific">Mytilus coruscus</name>
    <name type="common">Sea mussel</name>
    <dbReference type="NCBI Taxonomy" id="42192"/>
    <lineage>
        <taxon>Eukaryota</taxon>
        <taxon>Metazoa</taxon>
        <taxon>Spiralia</taxon>
        <taxon>Lophotrochozoa</taxon>
        <taxon>Mollusca</taxon>
        <taxon>Bivalvia</taxon>
        <taxon>Autobranchia</taxon>
        <taxon>Pteriomorphia</taxon>
        <taxon>Mytilida</taxon>
        <taxon>Mytiloidea</taxon>
        <taxon>Mytilidae</taxon>
        <taxon>Mytilinae</taxon>
        <taxon>Mytilus</taxon>
    </lineage>
</organism>
<dbReference type="Gene3D" id="3.30.70.1820">
    <property type="entry name" value="L1 transposable element, RRM domain"/>
    <property type="match status" value="1"/>
</dbReference>
<proteinExistence type="predicted"/>
<gene>
    <name evidence="2" type="ORF">MCOR_28586</name>
</gene>
<dbReference type="AlphaFoldDB" id="A0A6J8CFI3"/>
<evidence type="ECO:0000256" key="1">
    <source>
        <dbReference type="SAM" id="Coils"/>
    </source>
</evidence>
<keyword evidence="3" id="KW-1185">Reference proteome</keyword>
<evidence type="ECO:0000313" key="2">
    <source>
        <dbReference type="EMBL" id="CAC5393757.1"/>
    </source>
</evidence>
<protein>
    <submittedName>
        <fullName evidence="2">Uncharacterized protein</fullName>
    </submittedName>
</protein>
<evidence type="ECO:0000313" key="3">
    <source>
        <dbReference type="Proteomes" id="UP000507470"/>
    </source>
</evidence>
<dbReference type="OrthoDB" id="6158974at2759"/>
<reference evidence="2 3" key="1">
    <citation type="submission" date="2020-06" db="EMBL/GenBank/DDBJ databases">
        <authorList>
            <person name="Li R."/>
            <person name="Bekaert M."/>
        </authorList>
    </citation>
    <scope>NUCLEOTIDE SEQUENCE [LARGE SCALE GENOMIC DNA]</scope>
    <source>
        <strain evidence="3">wild</strain>
    </source>
</reference>